<feature type="domain" description="DUF6534" evidence="2">
    <location>
        <begin position="141"/>
        <end position="181"/>
    </location>
</feature>
<name>A0A8H6SFJ2_9AGAR</name>
<evidence type="ECO:0000256" key="1">
    <source>
        <dbReference type="SAM" id="Phobius"/>
    </source>
</evidence>
<feature type="transmembrane region" description="Helical" evidence="1">
    <location>
        <begin position="53"/>
        <end position="73"/>
    </location>
</feature>
<protein>
    <recommendedName>
        <fullName evidence="2">DUF6534 domain-containing protein</fullName>
    </recommendedName>
</protein>
<proteinExistence type="predicted"/>
<dbReference type="RefSeq" id="XP_037217791.1">
    <property type="nucleotide sequence ID" value="XM_037366379.1"/>
</dbReference>
<comment type="caution">
    <text evidence="3">The sequence shown here is derived from an EMBL/GenBank/DDBJ whole genome shotgun (WGS) entry which is preliminary data.</text>
</comment>
<dbReference type="PANTHER" id="PTHR40465:SF1">
    <property type="entry name" value="DUF6534 DOMAIN-CONTAINING PROTEIN"/>
    <property type="match status" value="1"/>
</dbReference>
<dbReference type="Pfam" id="PF20152">
    <property type="entry name" value="DUF6534"/>
    <property type="match status" value="1"/>
</dbReference>
<evidence type="ECO:0000259" key="2">
    <source>
        <dbReference type="Pfam" id="PF20152"/>
    </source>
</evidence>
<reference evidence="3" key="1">
    <citation type="submission" date="2020-05" db="EMBL/GenBank/DDBJ databases">
        <title>Mycena genomes resolve the evolution of fungal bioluminescence.</title>
        <authorList>
            <person name="Tsai I.J."/>
        </authorList>
    </citation>
    <scope>NUCLEOTIDE SEQUENCE</scope>
    <source>
        <strain evidence="3">171206Taipei</strain>
    </source>
</reference>
<dbReference type="AlphaFoldDB" id="A0A8H6SFJ2"/>
<keyword evidence="4" id="KW-1185">Reference proteome</keyword>
<keyword evidence="1" id="KW-0812">Transmembrane</keyword>
<organism evidence="3 4">
    <name type="scientific">Mycena indigotica</name>
    <dbReference type="NCBI Taxonomy" id="2126181"/>
    <lineage>
        <taxon>Eukaryota</taxon>
        <taxon>Fungi</taxon>
        <taxon>Dikarya</taxon>
        <taxon>Basidiomycota</taxon>
        <taxon>Agaricomycotina</taxon>
        <taxon>Agaricomycetes</taxon>
        <taxon>Agaricomycetidae</taxon>
        <taxon>Agaricales</taxon>
        <taxon>Marasmiineae</taxon>
        <taxon>Mycenaceae</taxon>
        <taxon>Mycena</taxon>
    </lineage>
</organism>
<feature type="transmembrane region" description="Helical" evidence="1">
    <location>
        <begin position="20"/>
        <end position="41"/>
    </location>
</feature>
<accession>A0A8H6SFJ2</accession>
<evidence type="ECO:0000313" key="4">
    <source>
        <dbReference type="Proteomes" id="UP000636479"/>
    </source>
</evidence>
<keyword evidence="1" id="KW-1133">Transmembrane helix</keyword>
<feature type="transmembrane region" description="Helical" evidence="1">
    <location>
        <begin position="79"/>
        <end position="104"/>
    </location>
</feature>
<gene>
    <name evidence="3" type="ORF">MIND_00976800</name>
</gene>
<dbReference type="PANTHER" id="PTHR40465">
    <property type="entry name" value="CHROMOSOME 1, WHOLE GENOME SHOTGUN SEQUENCE"/>
    <property type="match status" value="1"/>
</dbReference>
<keyword evidence="1" id="KW-0472">Membrane</keyword>
<dbReference type="GeneID" id="59348895"/>
<evidence type="ECO:0000313" key="3">
    <source>
        <dbReference type="EMBL" id="KAF7297432.1"/>
    </source>
</evidence>
<sequence length="181" mass="19668">MSAATLQVGFALDNTMGSMLLGVIISAVLYGISLLQCLFYFTRYMRDPAYLKTLVASTVFLDTIHLVFVVHTVSHHNIILTGLIIVIILATSGEFSVIIAFSILKNTACGTAWVVLALEAGTYQQLLNISPLTISINALSTSTDVIITSILCYMLYDTQPASLETETIVNRLILFTINTGL</sequence>
<dbReference type="OrthoDB" id="3263055at2759"/>
<dbReference type="Proteomes" id="UP000636479">
    <property type="component" value="Unassembled WGS sequence"/>
</dbReference>
<dbReference type="EMBL" id="JACAZF010000008">
    <property type="protein sequence ID" value="KAF7297432.1"/>
    <property type="molecule type" value="Genomic_DNA"/>
</dbReference>
<dbReference type="InterPro" id="IPR045339">
    <property type="entry name" value="DUF6534"/>
</dbReference>